<dbReference type="AlphaFoldDB" id="A0A930XY35"/>
<organism evidence="4 5">
    <name type="scientific">Flavobacterium soyangense</name>
    <dbReference type="NCBI Taxonomy" id="2023265"/>
    <lineage>
        <taxon>Bacteria</taxon>
        <taxon>Pseudomonadati</taxon>
        <taxon>Bacteroidota</taxon>
        <taxon>Flavobacteriia</taxon>
        <taxon>Flavobacteriales</taxon>
        <taxon>Flavobacteriaceae</taxon>
        <taxon>Flavobacterium</taxon>
    </lineage>
</organism>
<dbReference type="PROSITE" id="PS50930">
    <property type="entry name" value="HTH_LYTTR"/>
    <property type="match status" value="1"/>
</dbReference>
<dbReference type="Gene3D" id="3.40.50.2300">
    <property type="match status" value="1"/>
</dbReference>
<evidence type="ECO:0000313" key="4">
    <source>
        <dbReference type="EMBL" id="MBF2707418.1"/>
    </source>
</evidence>
<evidence type="ECO:0000259" key="2">
    <source>
        <dbReference type="PROSITE" id="PS50110"/>
    </source>
</evidence>
<comment type="caution">
    <text evidence="1">Lacks conserved residue(s) required for the propagation of feature annotation.</text>
</comment>
<reference evidence="4" key="1">
    <citation type="submission" date="2020-11" db="EMBL/GenBank/DDBJ databases">
        <title>Genome of Flavobacterium soyangense.</title>
        <authorList>
            <person name="Liu Q."/>
            <person name="Xin Y.-H."/>
        </authorList>
    </citation>
    <scope>NUCLEOTIDE SEQUENCE</scope>
    <source>
        <strain evidence="4">CGMCC 1.13493</strain>
    </source>
</reference>
<evidence type="ECO:0000259" key="3">
    <source>
        <dbReference type="PROSITE" id="PS50930"/>
    </source>
</evidence>
<evidence type="ECO:0000313" key="5">
    <source>
        <dbReference type="Proteomes" id="UP000646211"/>
    </source>
</evidence>
<dbReference type="PANTHER" id="PTHR37299">
    <property type="entry name" value="TRANSCRIPTIONAL REGULATOR-RELATED"/>
    <property type="match status" value="1"/>
</dbReference>
<dbReference type="EMBL" id="JADHEC010000003">
    <property type="protein sequence ID" value="MBF2707418.1"/>
    <property type="molecule type" value="Genomic_DNA"/>
</dbReference>
<dbReference type="GO" id="GO:0003677">
    <property type="term" value="F:DNA binding"/>
    <property type="evidence" value="ECO:0007669"/>
    <property type="project" value="InterPro"/>
</dbReference>
<dbReference type="Gene3D" id="2.40.50.1020">
    <property type="entry name" value="LytTr DNA-binding domain"/>
    <property type="match status" value="1"/>
</dbReference>
<sequence length="306" mass="34891">MNYPYIIIDDNQESVLKTKAIADGFSELVFVASANNYSNGLNLILEHSPKLIFLEIDPADKESNLSLALINELYRYLKVIPKIIITTSKKDLAFEVIQYEVADYMIKPLVRIDFIKSILKIKKAIGEDAVFMVQKPAFNDSQKLIEEQPQSSDDLQEPIAKETPVLNETPVLLEEQIPENFVQQVVPMVEQPLILCIKSYGDYRYIDANDICYFQADNNSTDIHLNNGEMVTAFKTLKHFEGILSSPFTRIHNSYIVNRNYISRIHTGNAVCYIKNTTTKIPFSKSYKENIDGIITDFANGNYLEI</sequence>
<dbReference type="InterPro" id="IPR001789">
    <property type="entry name" value="Sig_transdc_resp-reg_receiver"/>
</dbReference>
<dbReference type="GO" id="GO:0000156">
    <property type="term" value="F:phosphorelay response regulator activity"/>
    <property type="evidence" value="ECO:0007669"/>
    <property type="project" value="InterPro"/>
</dbReference>
<dbReference type="Pfam" id="PF04397">
    <property type="entry name" value="LytTR"/>
    <property type="match status" value="1"/>
</dbReference>
<proteinExistence type="predicted"/>
<dbReference type="PROSITE" id="PS50110">
    <property type="entry name" value="RESPONSE_REGULATORY"/>
    <property type="match status" value="1"/>
</dbReference>
<dbReference type="InterPro" id="IPR011006">
    <property type="entry name" value="CheY-like_superfamily"/>
</dbReference>
<gene>
    <name evidence="4" type="ORF">IR213_02240</name>
</gene>
<feature type="domain" description="HTH LytTR-type" evidence="3">
    <location>
        <begin position="195"/>
        <end position="297"/>
    </location>
</feature>
<feature type="domain" description="Response regulatory" evidence="2">
    <location>
        <begin position="4"/>
        <end position="122"/>
    </location>
</feature>
<dbReference type="RefSeq" id="WP_194310687.1">
    <property type="nucleotide sequence ID" value="NZ_JADHEC010000003.1"/>
</dbReference>
<keyword evidence="5" id="KW-1185">Reference proteome</keyword>
<accession>A0A930XY35</accession>
<name>A0A930XY35_9FLAO</name>
<dbReference type="SUPFAM" id="SSF52172">
    <property type="entry name" value="CheY-like"/>
    <property type="match status" value="1"/>
</dbReference>
<evidence type="ECO:0000256" key="1">
    <source>
        <dbReference type="PROSITE-ProRule" id="PRU00169"/>
    </source>
</evidence>
<dbReference type="Proteomes" id="UP000646211">
    <property type="component" value="Unassembled WGS sequence"/>
</dbReference>
<dbReference type="PANTHER" id="PTHR37299:SF1">
    <property type="entry name" value="STAGE 0 SPORULATION PROTEIN A HOMOLOG"/>
    <property type="match status" value="1"/>
</dbReference>
<dbReference type="InterPro" id="IPR046947">
    <property type="entry name" value="LytR-like"/>
</dbReference>
<dbReference type="InterPro" id="IPR007492">
    <property type="entry name" value="LytTR_DNA-bd_dom"/>
</dbReference>
<comment type="caution">
    <text evidence="4">The sequence shown here is derived from an EMBL/GenBank/DDBJ whole genome shotgun (WGS) entry which is preliminary data.</text>
</comment>
<dbReference type="SMART" id="SM00850">
    <property type="entry name" value="LytTR"/>
    <property type="match status" value="1"/>
</dbReference>
<protein>
    <submittedName>
        <fullName evidence="4">Response regulator transcription factor</fullName>
    </submittedName>
</protein>